<dbReference type="PANTHER" id="PTHR43133">
    <property type="entry name" value="RNA POLYMERASE ECF-TYPE SIGMA FACTO"/>
    <property type="match status" value="1"/>
</dbReference>
<feature type="domain" description="RNA polymerase sigma-70 region 2" evidence="7">
    <location>
        <begin position="11"/>
        <end position="71"/>
    </location>
</feature>
<dbReference type="NCBIfam" id="TIGR02937">
    <property type="entry name" value="sigma70-ECF"/>
    <property type="match status" value="1"/>
</dbReference>
<evidence type="ECO:0000256" key="2">
    <source>
        <dbReference type="ARBA" id="ARBA00023015"/>
    </source>
</evidence>
<keyword evidence="2" id="KW-0805">Transcription regulation</keyword>
<dbReference type="InterPro" id="IPR013249">
    <property type="entry name" value="RNA_pol_sigma70_r4_t2"/>
</dbReference>
<dbReference type="Pfam" id="PF04542">
    <property type="entry name" value="Sigma70_r2"/>
    <property type="match status" value="1"/>
</dbReference>
<dbReference type="InterPro" id="IPR007627">
    <property type="entry name" value="RNA_pol_sigma70_r2"/>
</dbReference>
<organism evidence="9 10">
    <name type="scientific">Catenulispora subtropica</name>
    <dbReference type="NCBI Taxonomy" id="450798"/>
    <lineage>
        <taxon>Bacteria</taxon>
        <taxon>Bacillati</taxon>
        <taxon>Actinomycetota</taxon>
        <taxon>Actinomycetes</taxon>
        <taxon>Catenulisporales</taxon>
        <taxon>Catenulisporaceae</taxon>
        <taxon>Catenulispora</taxon>
    </lineage>
</organism>
<dbReference type="PANTHER" id="PTHR43133:SF8">
    <property type="entry name" value="RNA POLYMERASE SIGMA FACTOR HI_1459-RELATED"/>
    <property type="match status" value="1"/>
</dbReference>
<evidence type="ECO:0000256" key="3">
    <source>
        <dbReference type="ARBA" id="ARBA00023082"/>
    </source>
</evidence>
<feature type="domain" description="RNA polymerase sigma factor 70 region 4 type 2" evidence="8">
    <location>
        <begin position="115"/>
        <end position="162"/>
    </location>
</feature>
<dbReference type="Gene3D" id="1.10.10.10">
    <property type="entry name" value="Winged helix-like DNA-binding domain superfamily/Winged helix DNA-binding domain"/>
    <property type="match status" value="1"/>
</dbReference>
<evidence type="ECO:0000256" key="6">
    <source>
        <dbReference type="SAM" id="MobiDB-lite"/>
    </source>
</evidence>
<comment type="similarity">
    <text evidence="1">Belongs to the sigma-70 factor family. ECF subfamily.</text>
</comment>
<name>A0ABP5CG59_9ACTN</name>
<dbReference type="Pfam" id="PF08281">
    <property type="entry name" value="Sigma70_r4_2"/>
    <property type="match status" value="1"/>
</dbReference>
<keyword evidence="4" id="KW-0238">DNA-binding</keyword>
<protein>
    <recommendedName>
        <fullName evidence="11">RNA polymerase, sigma-24 subunit, ECF subfamily</fullName>
    </recommendedName>
</protein>
<evidence type="ECO:0000313" key="10">
    <source>
        <dbReference type="Proteomes" id="UP001499854"/>
    </source>
</evidence>
<dbReference type="EMBL" id="BAAAQM010000009">
    <property type="protein sequence ID" value="GAA1963515.1"/>
    <property type="molecule type" value="Genomic_DNA"/>
</dbReference>
<keyword evidence="10" id="KW-1185">Reference proteome</keyword>
<evidence type="ECO:0000256" key="1">
    <source>
        <dbReference type="ARBA" id="ARBA00010641"/>
    </source>
</evidence>
<dbReference type="SUPFAM" id="SSF88659">
    <property type="entry name" value="Sigma3 and sigma4 domains of RNA polymerase sigma factors"/>
    <property type="match status" value="1"/>
</dbReference>
<evidence type="ECO:0000256" key="5">
    <source>
        <dbReference type="ARBA" id="ARBA00023163"/>
    </source>
</evidence>
<sequence>MTSELTTEEWIRLYEPGLLMFARLQVGYHQAEDVRQEVLIRAVPRIRSITDPPSWLRATAMNVINDELRKKFALKRGGRQTHTDLAGDTIAELADDMAWCAEAGLSLEQTAEYLDVIALLRTLPPQLRHVGYLLVFEQATQAEVARELGCSQTNVAKLIKKANVALTAARPEARTETAKRPQQGATEGRTA</sequence>
<dbReference type="Proteomes" id="UP001499854">
    <property type="component" value="Unassembled WGS sequence"/>
</dbReference>
<dbReference type="InterPro" id="IPR036388">
    <property type="entry name" value="WH-like_DNA-bd_sf"/>
</dbReference>
<dbReference type="InterPro" id="IPR014284">
    <property type="entry name" value="RNA_pol_sigma-70_dom"/>
</dbReference>
<feature type="region of interest" description="Disordered" evidence="6">
    <location>
        <begin position="169"/>
        <end position="191"/>
    </location>
</feature>
<dbReference type="InterPro" id="IPR013325">
    <property type="entry name" value="RNA_pol_sigma_r2"/>
</dbReference>
<keyword evidence="5" id="KW-0804">Transcription</keyword>
<evidence type="ECO:0000313" key="9">
    <source>
        <dbReference type="EMBL" id="GAA1963515.1"/>
    </source>
</evidence>
<evidence type="ECO:0000259" key="7">
    <source>
        <dbReference type="Pfam" id="PF04542"/>
    </source>
</evidence>
<dbReference type="InterPro" id="IPR013324">
    <property type="entry name" value="RNA_pol_sigma_r3/r4-like"/>
</dbReference>
<evidence type="ECO:0000256" key="4">
    <source>
        <dbReference type="ARBA" id="ARBA00023125"/>
    </source>
</evidence>
<accession>A0ABP5CG59</accession>
<evidence type="ECO:0000259" key="8">
    <source>
        <dbReference type="Pfam" id="PF08281"/>
    </source>
</evidence>
<dbReference type="SUPFAM" id="SSF88946">
    <property type="entry name" value="Sigma2 domain of RNA polymerase sigma factors"/>
    <property type="match status" value="1"/>
</dbReference>
<evidence type="ECO:0008006" key="11">
    <source>
        <dbReference type="Google" id="ProtNLM"/>
    </source>
</evidence>
<proteinExistence type="inferred from homology"/>
<dbReference type="InterPro" id="IPR039425">
    <property type="entry name" value="RNA_pol_sigma-70-like"/>
</dbReference>
<keyword evidence="3" id="KW-0731">Sigma factor</keyword>
<gene>
    <name evidence="9" type="ORF">GCM10009838_20710</name>
</gene>
<dbReference type="Gene3D" id="1.10.1740.10">
    <property type="match status" value="1"/>
</dbReference>
<reference evidence="10" key="1">
    <citation type="journal article" date="2019" name="Int. J. Syst. Evol. Microbiol.">
        <title>The Global Catalogue of Microorganisms (GCM) 10K type strain sequencing project: providing services to taxonomists for standard genome sequencing and annotation.</title>
        <authorList>
            <consortium name="The Broad Institute Genomics Platform"/>
            <consortium name="The Broad Institute Genome Sequencing Center for Infectious Disease"/>
            <person name="Wu L."/>
            <person name="Ma J."/>
        </authorList>
    </citation>
    <scope>NUCLEOTIDE SEQUENCE [LARGE SCALE GENOMIC DNA]</scope>
    <source>
        <strain evidence="10">JCM 16013</strain>
    </source>
</reference>
<comment type="caution">
    <text evidence="9">The sequence shown here is derived from an EMBL/GenBank/DDBJ whole genome shotgun (WGS) entry which is preliminary data.</text>
</comment>